<organism evidence="2 3">
    <name type="scientific">Motilibacter deserti</name>
    <dbReference type="NCBI Taxonomy" id="2714956"/>
    <lineage>
        <taxon>Bacteria</taxon>
        <taxon>Bacillati</taxon>
        <taxon>Actinomycetota</taxon>
        <taxon>Actinomycetes</taxon>
        <taxon>Motilibacterales</taxon>
        <taxon>Motilibacteraceae</taxon>
        <taxon>Motilibacter</taxon>
    </lineage>
</organism>
<feature type="region of interest" description="Disordered" evidence="1">
    <location>
        <begin position="28"/>
        <end position="57"/>
    </location>
</feature>
<dbReference type="EMBL" id="JAANNP010000002">
    <property type="protein sequence ID" value="NHC13239.1"/>
    <property type="molecule type" value="Genomic_DNA"/>
</dbReference>
<keyword evidence="3" id="KW-1185">Reference proteome</keyword>
<accession>A0ABX0GTT4</accession>
<proteinExistence type="predicted"/>
<sequence length="57" mass="5946">MALLALLLPVLALLALVSTARLEAWMQSAPRRSPAPARREAAEAPALSPASTLSPAR</sequence>
<reference evidence="2 3" key="1">
    <citation type="submission" date="2020-03" db="EMBL/GenBank/DDBJ databases">
        <title>Two novel Motilibacter sp.</title>
        <authorList>
            <person name="Liu S."/>
        </authorList>
    </citation>
    <scope>NUCLEOTIDE SEQUENCE [LARGE SCALE GENOMIC DNA]</scope>
    <source>
        <strain evidence="2 3">E257</strain>
    </source>
</reference>
<protein>
    <submittedName>
        <fullName evidence="2">Uncharacterized protein</fullName>
    </submittedName>
</protein>
<dbReference type="Proteomes" id="UP000800981">
    <property type="component" value="Unassembled WGS sequence"/>
</dbReference>
<evidence type="ECO:0000313" key="3">
    <source>
        <dbReference type="Proteomes" id="UP000800981"/>
    </source>
</evidence>
<dbReference type="RefSeq" id="WP_166279355.1">
    <property type="nucleotide sequence ID" value="NZ_JAANNP010000002.1"/>
</dbReference>
<name>A0ABX0GTT4_9ACTN</name>
<evidence type="ECO:0000313" key="2">
    <source>
        <dbReference type="EMBL" id="NHC13239.1"/>
    </source>
</evidence>
<gene>
    <name evidence="2" type="ORF">G9H71_05520</name>
</gene>
<feature type="compositionally biased region" description="Low complexity" evidence="1">
    <location>
        <begin position="43"/>
        <end position="57"/>
    </location>
</feature>
<evidence type="ECO:0000256" key="1">
    <source>
        <dbReference type="SAM" id="MobiDB-lite"/>
    </source>
</evidence>
<comment type="caution">
    <text evidence="2">The sequence shown here is derived from an EMBL/GenBank/DDBJ whole genome shotgun (WGS) entry which is preliminary data.</text>
</comment>